<dbReference type="Proteomes" id="UP000789901">
    <property type="component" value="Unassembled WGS sequence"/>
</dbReference>
<comment type="caution">
    <text evidence="1">The sequence shown here is derived from an EMBL/GenBank/DDBJ whole genome shotgun (WGS) entry which is preliminary data.</text>
</comment>
<keyword evidence="2" id="KW-1185">Reference proteome</keyword>
<dbReference type="EMBL" id="CAJVQB010002268">
    <property type="protein sequence ID" value="CAG8568339.1"/>
    <property type="molecule type" value="Genomic_DNA"/>
</dbReference>
<evidence type="ECO:0000313" key="1">
    <source>
        <dbReference type="EMBL" id="CAG8568339.1"/>
    </source>
</evidence>
<reference evidence="1 2" key="1">
    <citation type="submission" date="2021-06" db="EMBL/GenBank/DDBJ databases">
        <authorList>
            <person name="Kallberg Y."/>
            <person name="Tangrot J."/>
            <person name="Rosling A."/>
        </authorList>
    </citation>
    <scope>NUCLEOTIDE SEQUENCE [LARGE SCALE GENOMIC DNA]</scope>
    <source>
        <strain evidence="1 2">120-4 pot B 10/14</strain>
    </source>
</reference>
<evidence type="ECO:0000313" key="2">
    <source>
        <dbReference type="Proteomes" id="UP000789901"/>
    </source>
</evidence>
<accession>A0ABN7UF55</accession>
<sequence length="77" mass="8510">MKGNEILEVLDEISSKTTPEFITNSNRKPKPFLAKDNSHDLLVGPSAKIIEEPNLKCAKVSCTKSLFGSQSRSFQKS</sequence>
<organism evidence="1 2">
    <name type="scientific">Gigaspora margarita</name>
    <dbReference type="NCBI Taxonomy" id="4874"/>
    <lineage>
        <taxon>Eukaryota</taxon>
        <taxon>Fungi</taxon>
        <taxon>Fungi incertae sedis</taxon>
        <taxon>Mucoromycota</taxon>
        <taxon>Glomeromycotina</taxon>
        <taxon>Glomeromycetes</taxon>
        <taxon>Diversisporales</taxon>
        <taxon>Gigasporaceae</taxon>
        <taxon>Gigaspora</taxon>
    </lineage>
</organism>
<gene>
    <name evidence="1" type="ORF">GMARGA_LOCUS5358</name>
</gene>
<proteinExistence type="predicted"/>
<protein>
    <submittedName>
        <fullName evidence="1">19767_t:CDS:1</fullName>
    </submittedName>
</protein>
<name>A0ABN7UF55_GIGMA</name>